<dbReference type="VEuPathDB" id="VectorBase:AMAM004111"/>
<feature type="domain" description="CUB" evidence="4">
    <location>
        <begin position="7"/>
        <end position="121"/>
    </location>
</feature>
<sequence length="941" mass="106450">ALHYSRCGQSFVADLGEISSPSYGEVLQAHAFCEWRIIVPAGRRIKVVFVDLDIQEQSVSDDLWLQRLSFFDGGNYEALIKQVTSNDKSIPIYSSDNRMLIQYASRVPIGKLGFRLRYSSDEPSICDGNLDGWQGSITTPSNETTIVCTYKRTEPTLSHNPRTQPNVGTLAMMFREVHAGIEPFESTCVQIMRAAIYRGESRMFNEMCQNATNEIVLSPFHNIMIRIEQPYTGMIWFKMDYRVHQCGGVYGAITNISRPLGFDLVDSDGLHCAWYVSYPDQTLITIAFEQFHMQLPCTQEYLLVYNGPGPKSPLLGRFCKGLPPPAETIATQKHLLFVEYHTAQANESEKIGDFELRLGSKNLGCGGTLHPRTSTFGAPLKDGKYLPMQECVWLLQANAGSHIGARFINRFNLEKSPNCTKDYVELFDQRRNWEWVSLGRVCGKDVPPYFNSSGTMMKVVFRTDDTREADGFTIKWESLCGGVFYAEQETNVIVSPNYPEKYNNLQVCNYTILAPSWHADIAFTFLDFELEDSLETSHCAYDNLTFYQYLRFDWDYVGTYCHKNPPAEFRVKDRAAFVFRTDRFLQARGFRFEYRLDTCGANITSSMRIQTPEHLLPNDFNRPALSCRWYIDIPQGQKVTVRFEMLEIEHTESCSYDTVEVFRGLEANHRLALLCGNLTGHAPAISISGTRHGMISFEAKSRNPTLGKMSALVLYTPDCDKRITLDDRSPSYRLNVIGSGNKHVQDCQYVFQAPSGYTLQLAFDQFHVGSARNATLSNCTDDFVELRDGGSIFSVLMGRFCGNHPVSPQTTFGATMHLRYVTDSALRGTLFDASVHMVPSLCGPMRYNLTGGTIMTLNTPNFGGNNSYPPSTKCLWLLEASEGNHVEIQFRTMDLQQFDENSRQCKDYIGIRDVAVGGWRKAVIKCVANTILSFVTFNDIF</sequence>
<dbReference type="InterPro" id="IPR035914">
    <property type="entry name" value="Sperma_CUB_dom_sf"/>
</dbReference>
<evidence type="ECO:0000313" key="5">
    <source>
        <dbReference type="EnsemblMetazoa" id="AMAM004111-PA"/>
    </source>
</evidence>
<evidence type="ECO:0000256" key="2">
    <source>
        <dbReference type="ARBA" id="ARBA00023157"/>
    </source>
</evidence>
<dbReference type="PROSITE" id="PS01180">
    <property type="entry name" value="CUB"/>
    <property type="match status" value="7"/>
</dbReference>
<dbReference type="AlphaFoldDB" id="A0A182SCN5"/>
<feature type="domain" description="CUB" evidence="4">
    <location>
        <begin position="842"/>
        <end position="918"/>
    </location>
</feature>
<dbReference type="PANTHER" id="PTHR24251">
    <property type="entry name" value="OVOCHYMASE-RELATED"/>
    <property type="match status" value="1"/>
</dbReference>
<name>A0A182SCN5_9DIPT</name>
<dbReference type="InterPro" id="IPR000859">
    <property type="entry name" value="CUB_dom"/>
</dbReference>
<dbReference type="Pfam" id="PF00431">
    <property type="entry name" value="CUB"/>
    <property type="match status" value="7"/>
</dbReference>
<feature type="domain" description="CUB" evidence="4">
    <location>
        <begin position="246"/>
        <end position="361"/>
    </location>
</feature>
<reference evidence="6" key="1">
    <citation type="submission" date="2013-09" db="EMBL/GenBank/DDBJ databases">
        <title>The Genome Sequence of Anopheles maculatus species B.</title>
        <authorList>
            <consortium name="The Broad Institute Genomics Platform"/>
            <person name="Neafsey D.E."/>
            <person name="Besansky N."/>
            <person name="Howell P."/>
            <person name="Walton C."/>
            <person name="Young S.K."/>
            <person name="Zeng Q."/>
            <person name="Gargeya S."/>
            <person name="Fitzgerald M."/>
            <person name="Haas B."/>
            <person name="Abouelleil A."/>
            <person name="Allen A.W."/>
            <person name="Alvarado L."/>
            <person name="Arachchi H.M."/>
            <person name="Berlin A.M."/>
            <person name="Chapman S.B."/>
            <person name="Gainer-Dewar J."/>
            <person name="Goldberg J."/>
            <person name="Griggs A."/>
            <person name="Gujja S."/>
            <person name="Hansen M."/>
            <person name="Howarth C."/>
            <person name="Imamovic A."/>
            <person name="Ireland A."/>
            <person name="Larimer J."/>
            <person name="McCowan C."/>
            <person name="Murphy C."/>
            <person name="Pearson M."/>
            <person name="Poon T.W."/>
            <person name="Priest M."/>
            <person name="Roberts A."/>
            <person name="Saif S."/>
            <person name="Shea T."/>
            <person name="Sisk P."/>
            <person name="Sykes S."/>
            <person name="Wortman J."/>
            <person name="Nusbaum C."/>
            <person name="Birren B."/>
        </authorList>
    </citation>
    <scope>NUCLEOTIDE SEQUENCE [LARGE SCALE GENOMIC DNA]</scope>
    <source>
        <strain evidence="6">maculatus3</strain>
    </source>
</reference>
<dbReference type="Proteomes" id="UP000075901">
    <property type="component" value="Unassembled WGS sequence"/>
</dbReference>
<feature type="domain" description="CUB" evidence="4">
    <location>
        <begin position="480"/>
        <end position="597"/>
    </location>
</feature>
<protein>
    <recommendedName>
        <fullName evidence="4">CUB domain-containing protein</fullName>
    </recommendedName>
</protein>
<evidence type="ECO:0000313" key="6">
    <source>
        <dbReference type="Proteomes" id="UP000075901"/>
    </source>
</evidence>
<evidence type="ECO:0000259" key="4">
    <source>
        <dbReference type="PROSITE" id="PS01180"/>
    </source>
</evidence>
<dbReference type="CDD" id="cd00041">
    <property type="entry name" value="CUB"/>
    <property type="match status" value="7"/>
</dbReference>
<keyword evidence="2" id="KW-1015">Disulfide bond</keyword>
<reference evidence="5" key="2">
    <citation type="submission" date="2020-05" db="UniProtKB">
        <authorList>
            <consortium name="EnsemblMetazoa"/>
        </authorList>
    </citation>
    <scope>IDENTIFICATION</scope>
    <source>
        <strain evidence="5">maculatus3</strain>
    </source>
</reference>
<keyword evidence="6" id="KW-1185">Reference proteome</keyword>
<organism evidence="5 6">
    <name type="scientific">Anopheles maculatus</name>
    <dbReference type="NCBI Taxonomy" id="74869"/>
    <lineage>
        <taxon>Eukaryota</taxon>
        <taxon>Metazoa</taxon>
        <taxon>Ecdysozoa</taxon>
        <taxon>Arthropoda</taxon>
        <taxon>Hexapoda</taxon>
        <taxon>Insecta</taxon>
        <taxon>Pterygota</taxon>
        <taxon>Neoptera</taxon>
        <taxon>Endopterygota</taxon>
        <taxon>Diptera</taxon>
        <taxon>Nematocera</taxon>
        <taxon>Culicoidea</taxon>
        <taxon>Culicidae</taxon>
        <taxon>Anophelinae</taxon>
        <taxon>Anopheles</taxon>
        <taxon>Anopheles maculatus group</taxon>
    </lineage>
</organism>
<proteinExistence type="predicted"/>
<dbReference type="Gene3D" id="2.60.120.290">
    <property type="entry name" value="Spermadhesin, CUB domain"/>
    <property type="match status" value="7"/>
</dbReference>
<keyword evidence="1" id="KW-0677">Repeat</keyword>
<feature type="domain" description="CUB" evidence="4">
    <location>
        <begin position="365"/>
        <end position="479"/>
    </location>
</feature>
<comment type="caution">
    <text evidence="3">Lacks conserved residue(s) required for the propagation of feature annotation.</text>
</comment>
<dbReference type="SUPFAM" id="SSF49854">
    <property type="entry name" value="Spermadhesin, CUB domain"/>
    <property type="match status" value="7"/>
</dbReference>
<evidence type="ECO:0000256" key="3">
    <source>
        <dbReference type="PROSITE-ProRule" id="PRU00059"/>
    </source>
</evidence>
<dbReference type="EnsemblMetazoa" id="AMAM004111-RA">
    <property type="protein sequence ID" value="AMAM004111-PA"/>
    <property type="gene ID" value="AMAM004111"/>
</dbReference>
<dbReference type="FunFam" id="2.60.120.290:FF:000005">
    <property type="entry name" value="Procollagen C-endopeptidase enhancer 1"/>
    <property type="match status" value="1"/>
</dbReference>
<evidence type="ECO:0000256" key="1">
    <source>
        <dbReference type="ARBA" id="ARBA00022737"/>
    </source>
</evidence>
<dbReference type="FunFam" id="2.60.120.290:FF:000060">
    <property type="entry name" value="Cubilin homolog"/>
    <property type="match status" value="1"/>
</dbReference>
<accession>A0A182SCN5</accession>
<dbReference type="SMART" id="SM00042">
    <property type="entry name" value="CUB"/>
    <property type="match status" value="7"/>
</dbReference>
<feature type="domain" description="CUB" evidence="4">
    <location>
        <begin position="599"/>
        <end position="715"/>
    </location>
</feature>
<feature type="domain" description="CUB" evidence="4">
    <location>
        <begin position="719"/>
        <end position="838"/>
    </location>
</feature>